<evidence type="ECO:0000256" key="1">
    <source>
        <dbReference type="SAM" id="Phobius"/>
    </source>
</evidence>
<keyword evidence="1" id="KW-0472">Membrane</keyword>
<feature type="transmembrane region" description="Helical" evidence="1">
    <location>
        <begin position="228"/>
        <end position="247"/>
    </location>
</feature>
<dbReference type="OrthoDB" id="7704812at2"/>
<evidence type="ECO:0000313" key="3">
    <source>
        <dbReference type="Proteomes" id="UP000284407"/>
    </source>
</evidence>
<sequence length="261" mass="28445">MLTTLSLLRHTFRLLLKEPLKTLQVVGPALLVLIVISIIASVTSPEIAIGSFEGSRMNAVPLNWIFLTAVVLGYSMMAIAWHRHTLRNTETPRPLTVPLVLGYLWRIVILTTVQITIYVVLMTPLMVSNHSASALNAEPGYISVLMTGFVAELSLIWLSLRLSLILPAAAVGHPMCLTDSWRFTAPVSSQLMGVAAILALVSGVQTAASAHFDLTQPRHLLLLDLPSFVIEGLLIFSLLTILYAALVHKAPLDNTERPTDA</sequence>
<organism evidence="2 3">
    <name type="scientific">Sulfitobacter guttiformis</name>
    <dbReference type="NCBI Taxonomy" id="74349"/>
    <lineage>
        <taxon>Bacteria</taxon>
        <taxon>Pseudomonadati</taxon>
        <taxon>Pseudomonadota</taxon>
        <taxon>Alphaproteobacteria</taxon>
        <taxon>Rhodobacterales</taxon>
        <taxon>Roseobacteraceae</taxon>
        <taxon>Sulfitobacter</taxon>
    </lineage>
</organism>
<feature type="transmembrane region" description="Helical" evidence="1">
    <location>
        <begin position="20"/>
        <end position="42"/>
    </location>
</feature>
<evidence type="ECO:0000313" key="2">
    <source>
        <dbReference type="EMBL" id="RKE95782.1"/>
    </source>
</evidence>
<gene>
    <name evidence="2" type="ORF">C8N30_0320</name>
</gene>
<dbReference type="EMBL" id="RAQK01000001">
    <property type="protein sequence ID" value="RKE95782.1"/>
    <property type="molecule type" value="Genomic_DNA"/>
</dbReference>
<name>A0A420DNF3_9RHOB</name>
<reference evidence="2 3" key="1">
    <citation type="submission" date="2018-09" db="EMBL/GenBank/DDBJ databases">
        <title>Genomic Encyclopedia of Archaeal and Bacterial Type Strains, Phase II (KMG-II): from individual species to whole genera.</title>
        <authorList>
            <person name="Goeker M."/>
        </authorList>
    </citation>
    <scope>NUCLEOTIDE SEQUENCE [LARGE SCALE GENOMIC DNA]</scope>
    <source>
        <strain evidence="2 3">DSM 11458</strain>
    </source>
</reference>
<keyword evidence="3" id="KW-1185">Reference proteome</keyword>
<keyword evidence="1" id="KW-1133">Transmembrane helix</keyword>
<comment type="caution">
    <text evidence="2">The sequence shown here is derived from an EMBL/GenBank/DDBJ whole genome shotgun (WGS) entry which is preliminary data.</text>
</comment>
<dbReference type="Proteomes" id="UP000284407">
    <property type="component" value="Unassembled WGS sequence"/>
</dbReference>
<feature type="transmembrane region" description="Helical" evidence="1">
    <location>
        <begin position="141"/>
        <end position="160"/>
    </location>
</feature>
<keyword evidence="1" id="KW-0812">Transmembrane</keyword>
<dbReference type="AlphaFoldDB" id="A0A420DNF3"/>
<feature type="transmembrane region" description="Helical" evidence="1">
    <location>
        <begin position="62"/>
        <end position="82"/>
    </location>
</feature>
<protein>
    <submittedName>
        <fullName evidence="2">Uncharacterized protein</fullName>
    </submittedName>
</protein>
<dbReference type="RefSeq" id="WP_025062738.1">
    <property type="nucleotide sequence ID" value="NZ_RAQK01000001.1"/>
</dbReference>
<feature type="transmembrane region" description="Helical" evidence="1">
    <location>
        <begin position="103"/>
        <end position="121"/>
    </location>
</feature>
<proteinExistence type="predicted"/>
<accession>A0A420DNF3</accession>
<feature type="transmembrane region" description="Helical" evidence="1">
    <location>
        <begin position="191"/>
        <end position="208"/>
    </location>
</feature>